<evidence type="ECO:0000256" key="7">
    <source>
        <dbReference type="ARBA" id="ARBA00022618"/>
    </source>
</evidence>
<dbReference type="NCBIfam" id="TIGR00439">
    <property type="entry name" value="FtsX_Gneg"/>
    <property type="match status" value="1"/>
</dbReference>
<keyword evidence="11 12" id="KW-0131">Cell cycle</keyword>
<evidence type="ECO:0000256" key="13">
    <source>
        <dbReference type="SAM" id="Phobius"/>
    </source>
</evidence>
<evidence type="ECO:0000256" key="11">
    <source>
        <dbReference type="ARBA" id="ARBA00023306"/>
    </source>
</evidence>
<comment type="similarity">
    <text evidence="2 12">Belongs to the ABC-4 integral membrane protein family. FtsX subfamily.</text>
</comment>
<evidence type="ECO:0000313" key="16">
    <source>
        <dbReference type="EMBL" id="EFL55169.1"/>
    </source>
</evidence>
<evidence type="ECO:0000256" key="10">
    <source>
        <dbReference type="ARBA" id="ARBA00023136"/>
    </source>
</evidence>
<dbReference type="PANTHER" id="PTHR47755">
    <property type="entry name" value="CELL DIVISION PROTEIN FTSX"/>
    <property type="match status" value="1"/>
</dbReference>
<gene>
    <name evidence="16" type="ORF">HMPREF9321_0181</name>
</gene>
<reference evidence="16 17" key="1">
    <citation type="submission" date="2010-08" db="EMBL/GenBank/DDBJ databases">
        <authorList>
            <person name="Durkin A.S."/>
            <person name="Madupu R."/>
            <person name="Torralba M."/>
            <person name="Gillis M."/>
            <person name="Methe B."/>
            <person name="Sutton G."/>
            <person name="Nelson K.E."/>
        </authorList>
    </citation>
    <scope>NUCLEOTIDE SEQUENCE [LARGE SCALE GENOMIC DNA]</scope>
    <source>
        <strain evidence="16 17">ACS-049-V-Sch6</strain>
    </source>
</reference>
<dbReference type="GO" id="GO:0005886">
    <property type="term" value="C:plasma membrane"/>
    <property type="evidence" value="ECO:0007669"/>
    <property type="project" value="UniProtKB-SubCell"/>
</dbReference>
<dbReference type="PIRSF" id="PIRSF003097">
    <property type="entry name" value="FtsX"/>
    <property type="match status" value="1"/>
</dbReference>
<sequence>MQNLMKPRTMKYFFKEALKSMKRNGLMTLASISTVALSLFMLGVFLCGVINLNNMASSLENQVQLSVYLKDGLTTEQIMAVGKQVKAIPNLKHLEFVNKEQAMKEFKERLGDQQQLVNALGGVNPLPNSYVLTFENPEDVKSTAKLVTTFQGVESTHYGQDIIEELFRITQIIRIGGIVLIGFLAAATLFIISNTIRLTVFARRKEIAIMKYVGATNGFIRWPFVIEGMLLGFIGSIIAVLCVGEFYHFITIEVSDSLAFFPLVPMFPFFYQLVACLIGGGIIVGIIGSTISLKQYMKV</sequence>
<accession>E1L8V1</accession>
<dbReference type="InterPro" id="IPR040690">
    <property type="entry name" value="FtsX_ECD"/>
</dbReference>
<keyword evidence="6" id="KW-0997">Cell inner membrane</keyword>
<protein>
    <recommendedName>
        <fullName evidence="4 12">Cell division protein FtsX</fullName>
    </recommendedName>
</protein>
<dbReference type="GO" id="GO:0051301">
    <property type="term" value="P:cell division"/>
    <property type="evidence" value="ECO:0007669"/>
    <property type="project" value="UniProtKB-KW"/>
</dbReference>
<evidence type="ECO:0000256" key="3">
    <source>
        <dbReference type="ARBA" id="ARBA00011160"/>
    </source>
</evidence>
<dbReference type="Proteomes" id="UP000004211">
    <property type="component" value="Unassembled WGS sequence"/>
</dbReference>
<evidence type="ECO:0000256" key="5">
    <source>
        <dbReference type="ARBA" id="ARBA00022475"/>
    </source>
</evidence>
<proteinExistence type="inferred from homology"/>
<keyword evidence="9 13" id="KW-1133">Transmembrane helix</keyword>
<organism evidence="16 17">
    <name type="scientific">Veillonella atypica ACS-049-V-Sch6</name>
    <dbReference type="NCBI Taxonomy" id="866776"/>
    <lineage>
        <taxon>Bacteria</taxon>
        <taxon>Bacillati</taxon>
        <taxon>Bacillota</taxon>
        <taxon>Negativicutes</taxon>
        <taxon>Veillonellales</taxon>
        <taxon>Veillonellaceae</taxon>
        <taxon>Veillonella</taxon>
    </lineage>
</organism>
<evidence type="ECO:0000256" key="6">
    <source>
        <dbReference type="ARBA" id="ARBA00022519"/>
    </source>
</evidence>
<dbReference type="eggNOG" id="COG2177">
    <property type="taxonomic scope" value="Bacteria"/>
</dbReference>
<dbReference type="InterPro" id="IPR004513">
    <property type="entry name" value="FtsX"/>
</dbReference>
<dbReference type="Gene3D" id="3.30.70.3040">
    <property type="match status" value="1"/>
</dbReference>
<keyword evidence="8 13" id="KW-0812">Transmembrane</keyword>
<evidence type="ECO:0000256" key="12">
    <source>
        <dbReference type="PIRNR" id="PIRNR003097"/>
    </source>
</evidence>
<feature type="domain" description="FtsX extracellular" evidence="15">
    <location>
        <begin position="63"/>
        <end position="155"/>
    </location>
</feature>
<feature type="transmembrane region" description="Helical" evidence="13">
    <location>
        <begin position="230"/>
        <end position="250"/>
    </location>
</feature>
<keyword evidence="5 12" id="KW-1003">Cell membrane</keyword>
<comment type="subunit">
    <text evidence="3">Forms a membrane-associated complex with FtsE.</text>
</comment>
<keyword evidence="7 12" id="KW-0132">Cell division</keyword>
<comment type="caution">
    <text evidence="16">The sequence shown here is derived from an EMBL/GenBank/DDBJ whole genome shotgun (WGS) entry which is preliminary data.</text>
</comment>
<evidence type="ECO:0000256" key="8">
    <source>
        <dbReference type="ARBA" id="ARBA00022692"/>
    </source>
</evidence>
<dbReference type="InterPro" id="IPR047590">
    <property type="entry name" value="FtsX_proteobact-type"/>
</dbReference>
<dbReference type="EMBL" id="AEDR01000063">
    <property type="protein sequence ID" value="EFL55169.1"/>
    <property type="molecule type" value="Genomic_DNA"/>
</dbReference>
<feature type="transmembrane region" description="Helical" evidence="13">
    <location>
        <begin position="175"/>
        <end position="196"/>
    </location>
</feature>
<feature type="transmembrane region" description="Helical" evidence="13">
    <location>
        <begin position="270"/>
        <end position="293"/>
    </location>
</feature>
<evidence type="ECO:0000259" key="14">
    <source>
        <dbReference type="Pfam" id="PF02687"/>
    </source>
</evidence>
<dbReference type="NCBIfam" id="NF038347">
    <property type="entry name" value="FtsX_Gpos"/>
    <property type="match status" value="1"/>
</dbReference>
<name>E1L8V1_9FIRM</name>
<evidence type="ECO:0000256" key="9">
    <source>
        <dbReference type="ARBA" id="ARBA00022989"/>
    </source>
</evidence>
<evidence type="ECO:0000256" key="2">
    <source>
        <dbReference type="ARBA" id="ARBA00007379"/>
    </source>
</evidence>
<evidence type="ECO:0000256" key="1">
    <source>
        <dbReference type="ARBA" id="ARBA00004429"/>
    </source>
</evidence>
<keyword evidence="10 12" id="KW-0472">Membrane</keyword>
<evidence type="ECO:0000259" key="15">
    <source>
        <dbReference type="Pfam" id="PF18075"/>
    </source>
</evidence>
<dbReference type="PANTHER" id="PTHR47755:SF1">
    <property type="entry name" value="CELL DIVISION PROTEIN FTSX"/>
    <property type="match status" value="1"/>
</dbReference>
<dbReference type="AlphaFoldDB" id="E1L8V1"/>
<comment type="subcellular location">
    <subcellularLocation>
        <location evidence="1">Cell inner membrane</location>
        <topology evidence="1">Multi-pass membrane protein</topology>
    </subcellularLocation>
    <subcellularLocation>
        <location evidence="12">Cell membrane</location>
    </subcellularLocation>
</comment>
<dbReference type="InterPro" id="IPR058204">
    <property type="entry name" value="FtsX_firmicutes-type"/>
</dbReference>
<comment type="function">
    <text evidence="12">Part of the ABC transporter FtsEX involved in asymmetric cellular division facilitating the initiation of sporulation.</text>
</comment>
<dbReference type="Pfam" id="PF18075">
    <property type="entry name" value="FtsX_ECD"/>
    <property type="match status" value="1"/>
</dbReference>
<dbReference type="InterPro" id="IPR003838">
    <property type="entry name" value="ABC3_permease_C"/>
</dbReference>
<dbReference type="Pfam" id="PF02687">
    <property type="entry name" value="FtsX"/>
    <property type="match status" value="1"/>
</dbReference>
<feature type="domain" description="ABC3 transporter permease C-terminal" evidence="14">
    <location>
        <begin position="179"/>
        <end position="298"/>
    </location>
</feature>
<evidence type="ECO:0000313" key="17">
    <source>
        <dbReference type="Proteomes" id="UP000004211"/>
    </source>
</evidence>
<evidence type="ECO:0000256" key="4">
    <source>
        <dbReference type="ARBA" id="ARBA00021907"/>
    </source>
</evidence>